<organism evidence="3">
    <name type="scientific">uncultured Alphaproteobacteria bacterium</name>
    <dbReference type="NCBI Taxonomy" id="91750"/>
    <lineage>
        <taxon>Bacteria</taxon>
        <taxon>Pseudomonadati</taxon>
        <taxon>Pseudomonadota</taxon>
        <taxon>Alphaproteobacteria</taxon>
        <taxon>environmental samples</taxon>
    </lineage>
</organism>
<evidence type="ECO:0000259" key="2">
    <source>
        <dbReference type="Pfam" id="PF00899"/>
    </source>
</evidence>
<feature type="domain" description="THIF-type NAD/FAD binding fold" evidence="2">
    <location>
        <begin position="10"/>
        <end position="247"/>
    </location>
</feature>
<dbReference type="GO" id="GO:0061504">
    <property type="term" value="P:cyclic threonylcarbamoyladenosine biosynthetic process"/>
    <property type="evidence" value="ECO:0007669"/>
    <property type="project" value="TreeGrafter"/>
</dbReference>
<name>A0A6G8F2Z3_9PROT</name>
<dbReference type="Gene3D" id="3.40.50.720">
    <property type="entry name" value="NAD(P)-binding Rossmann-like Domain"/>
    <property type="match status" value="1"/>
</dbReference>
<dbReference type="EMBL" id="MN990731">
    <property type="protein sequence ID" value="QIM10616.1"/>
    <property type="molecule type" value="Genomic_DNA"/>
</dbReference>
<keyword evidence="1" id="KW-0812">Transmembrane</keyword>
<protein>
    <submittedName>
        <fullName evidence="3">tRNA threonylcarbamoyladenosine dehydratase</fullName>
    </submittedName>
</protein>
<gene>
    <name evidence="3" type="ORF">PlAlph_5080</name>
</gene>
<feature type="transmembrane region" description="Helical" evidence="1">
    <location>
        <begin position="225"/>
        <end position="247"/>
    </location>
</feature>
<dbReference type="CDD" id="cd00755">
    <property type="entry name" value="YgdL_like"/>
    <property type="match status" value="1"/>
</dbReference>
<proteinExistence type="predicted"/>
<reference evidence="3" key="1">
    <citation type="journal article" date="2020" name="J. ISSAAS">
        <title>Lactobacilli and other gastrointestinal microbiota of Peromyscus leucopus, reservoir host for agents of Lyme disease and other zoonoses in North America.</title>
        <authorList>
            <person name="Milovic A."/>
            <person name="Bassam K."/>
            <person name="Shao H."/>
            <person name="Chatzistamou I."/>
            <person name="Tufts D.M."/>
            <person name="Diuk-Wasser M."/>
            <person name="Barbour A.G."/>
        </authorList>
    </citation>
    <scope>NUCLEOTIDE SEQUENCE</scope>
    <source>
        <strain evidence="3">LL90</strain>
    </source>
</reference>
<dbReference type="GO" id="GO:0008641">
    <property type="term" value="F:ubiquitin-like modifier activating enzyme activity"/>
    <property type="evidence" value="ECO:0007669"/>
    <property type="project" value="InterPro"/>
</dbReference>
<dbReference type="InterPro" id="IPR000594">
    <property type="entry name" value="ThiF_NAD_FAD-bd"/>
</dbReference>
<dbReference type="InterPro" id="IPR045886">
    <property type="entry name" value="ThiF/MoeB/HesA"/>
</dbReference>
<evidence type="ECO:0000313" key="3">
    <source>
        <dbReference type="EMBL" id="QIM10616.1"/>
    </source>
</evidence>
<accession>A0A6G8F2Z3</accession>
<dbReference type="PANTHER" id="PTHR43267:SF1">
    <property type="entry name" value="TRNA THREONYLCARBAMOYLADENOSINE DEHYDRATASE"/>
    <property type="match status" value="1"/>
</dbReference>
<evidence type="ECO:0000256" key="1">
    <source>
        <dbReference type="SAM" id="Phobius"/>
    </source>
</evidence>
<keyword evidence="1" id="KW-1133">Transmembrane helix</keyword>
<dbReference type="InterPro" id="IPR035985">
    <property type="entry name" value="Ubiquitin-activating_enz"/>
</dbReference>
<dbReference type="SUPFAM" id="SSF69572">
    <property type="entry name" value="Activating enzymes of the ubiquitin-like proteins"/>
    <property type="match status" value="1"/>
</dbReference>
<dbReference type="GO" id="GO:0061503">
    <property type="term" value="F:tRNA threonylcarbamoyladenosine dehydratase"/>
    <property type="evidence" value="ECO:0007669"/>
    <property type="project" value="TreeGrafter"/>
</dbReference>
<dbReference type="Pfam" id="PF00899">
    <property type="entry name" value="ThiF"/>
    <property type="match status" value="1"/>
</dbReference>
<dbReference type="PANTHER" id="PTHR43267">
    <property type="entry name" value="TRNA THREONYLCARBAMOYLADENOSINE DEHYDRATASE"/>
    <property type="match status" value="1"/>
</dbReference>
<dbReference type="AlphaFoldDB" id="A0A6G8F2Z3"/>
<sequence>MSDHRFMRTAALLGAEGFARLKKSSVMVIGLGAVGGYALEALARSGIGRLVLVDFDKVDETNINRQILALGSTVGQSKAMLAAAHVADINPDCKVEIKELFVNNETLPEILSEPVDFVVDAIDSLNPKCSLMEALANKSIPFISSMGAALKTDPSRICLQRLDKTSNCHLARFIRKRLKRRNVDISKILCVASDEQVNLPDTALFIDEENQPEGNTRQRHTMGSLPTITAIFGLTIANAVILSLSGLQH</sequence>
<keyword evidence="1" id="KW-0472">Membrane</keyword>